<proteinExistence type="predicted"/>
<feature type="non-terminal residue" evidence="9">
    <location>
        <position position="168"/>
    </location>
</feature>
<dbReference type="PROSITE" id="PS50287">
    <property type="entry name" value="SRCR_2"/>
    <property type="match status" value="2"/>
</dbReference>
<comment type="caution">
    <text evidence="9">The sequence shown here is derived from an EMBL/GenBank/DDBJ whole genome shotgun (WGS) entry which is preliminary data.</text>
</comment>
<accession>A0A7K4K8H4</accession>
<dbReference type="SUPFAM" id="SSF56487">
    <property type="entry name" value="SRCR-like"/>
    <property type="match status" value="2"/>
</dbReference>
<dbReference type="InterPro" id="IPR001190">
    <property type="entry name" value="SRCR"/>
</dbReference>
<dbReference type="GO" id="GO:0005886">
    <property type="term" value="C:plasma membrane"/>
    <property type="evidence" value="ECO:0007669"/>
    <property type="project" value="TreeGrafter"/>
</dbReference>
<feature type="disulfide bond" evidence="7">
    <location>
        <begin position="33"/>
        <end position="94"/>
    </location>
</feature>
<feature type="disulfide bond" evidence="7">
    <location>
        <begin position="64"/>
        <end position="74"/>
    </location>
</feature>
<evidence type="ECO:0000256" key="1">
    <source>
        <dbReference type="ARBA" id="ARBA00004613"/>
    </source>
</evidence>
<gene>
    <name evidence="9" type="primary">Cd163_1</name>
    <name evidence="9" type="ORF">CRYSOU_R00268</name>
</gene>
<evidence type="ECO:0000256" key="4">
    <source>
        <dbReference type="ARBA" id="ARBA00022737"/>
    </source>
</evidence>
<evidence type="ECO:0000256" key="3">
    <source>
        <dbReference type="ARBA" id="ARBA00022729"/>
    </source>
</evidence>
<dbReference type="Gene3D" id="3.10.250.10">
    <property type="entry name" value="SRCR-like domain"/>
    <property type="match status" value="2"/>
</dbReference>
<organism evidence="9 10">
    <name type="scientific">Crypturellus soui</name>
    <dbReference type="NCBI Taxonomy" id="458187"/>
    <lineage>
        <taxon>Eukaryota</taxon>
        <taxon>Metazoa</taxon>
        <taxon>Chordata</taxon>
        <taxon>Craniata</taxon>
        <taxon>Vertebrata</taxon>
        <taxon>Euteleostomi</taxon>
        <taxon>Archelosauria</taxon>
        <taxon>Archosauria</taxon>
        <taxon>Dinosauria</taxon>
        <taxon>Saurischia</taxon>
        <taxon>Theropoda</taxon>
        <taxon>Coelurosauria</taxon>
        <taxon>Aves</taxon>
        <taxon>Palaeognathae</taxon>
        <taxon>Tinamiformes</taxon>
        <taxon>Tinamidae</taxon>
        <taxon>Crypturellus</taxon>
    </lineage>
</organism>
<dbReference type="PRINTS" id="PR00258">
    <property type="entry name" value="SPERACTRCPTR"/>
</dbReference>
<keyword evidence="3" id="KW-0732">Signal</keyword>
<dbReference type="GO" id="GO:0004252">
    <property type="term" value="F:serine-type endopeptidase activity"/>
    <property type="evidence" value="ECO:0007669"/>
    <property type="project" value="TreeGrafter"/>
</dbReference>
<feature type="domain" description="SRCR" evidence="8">
    <location>
        <begin position="1"/>
        <end position="95"/>
    </location>
</feature>
<dbReference type="SMART" id="SM00202">
    <property type="entry name" value="SR"/>
    <property type="match status" value="1"/>
</dbReference>
<comment type="caution">
    <text evidence="7">Lacks conserved residue(s) required for the propagation of feature annotation.</text>
</comment>
<dbReference type="FunFam" id="3.10.250.10:FF:000002">
    <property type="entry name" value="Scavenger receptor cysteine-rich type 1 protein M130"/>
    <property type="match status" value="1"/>
</dbReference>
<dbReference type="PANTHER" id="PTHR48071">
    <property type="entry name" value="SRCR DOMAIN-CONTAINING PROTEIN"/>
    <property type="match status" value="1"/>
</dbReference>
<keyword evidence="4" id="KW-0677">Repeat</keyword>
<evidence type="ECO:0000313" key="10">
    <source>
        <dbReference type="Proteomes" id="UP000545332"/>
    </source>
</evidence>
<feature type="domain" description="SRCR" evidence="8">
    <location>
        <begin position="124"/>
        <end position="168"/>
    </location>
</feature>
<dbReference type="EMBL" id="VWPX01007171">
    <property type="protein sequence ID" value="NWI12655.1"/>
    <property type="molecule type" value="Genomic_DNA"/>
</dbReference>
<keyword evidence="2" id="KW-0964">Secreted</keyword>
<evidence type="ECO:0000259" key="8">
    <source>
        <dbReference type="PROSITE" id="PS50287"/>
    </source>
</evidence>
<dbReference type="InterPro" id="IPR036772">
    <property type="entry name" value="SRCR-like_dom_sf"/>
</dbReference>
<evidence type="ECO:0000256" key="6">
    <source>
        <dbReference type="ARBA" id="ARBA00023180"/>
    </source>
</evidence>
<comment type="subcellular location">
    <subcellularLocation>
        <location evidence="1">Secreted</location>
    </subcellularLocation>
</comment>
<protein>
    <submittedName>
        <fullName evidence="9">C163A protein</fullName>
    </submittedName>
</protein>
<dbReference type="PANTHER" id="PTHR48071:SF15">
    <property type="entry name" value="SRCR DOMAIN-CONTAINING PROTEIN"/>
    <property type="match status" value="1"/>
</dbReference>
<feature type="non-terminal residue" evidence="9">
    <location>
        <position position="1"/>
    </location>
</feature>
<dbReference type="OrthoDB" id="536948at2759"/>
<dbReference type="Pfam" id="PF00530">
    <property type="entry name" value="SRCR"/>
    <property type="match status" value="2"/>
</dbReference>
<dbReference type="GO" id="GO:0031638">
    <property type="term" value="P:zymogen activation"/>
    <property type="evidence" value="ECO:0007669"/>
    <property type="project" value="TreeGrafter"/>
</dbReference>
<keyword evidence="10" id="KW-1185">Reference proteome</keyword>
<evidence type="ECO:0000256" key="7">
    <source>
        <dbReference type="PROSITE-ProRule" id="PRU00196"/>
    </source>
</evidence>
<dbReference type="AlphaFoldDB" id="A0A7K4K8H4"/>
<evidence type="ECO:0000313" key="9">
    <source>
        <dbReference type="EMBL" id="NWI12655.1"/>
    </source>
</evidence>
<evidence type="ECO:0000256" key="2">
    <source>
        <dbReference type="ARBA" id="ARBA00022525"/>
    </source>
</evidence>
<reference evidence="9 10" key="1">
    <citation type="submission" date="2019-09" db="EMBL/GenBank/DDBJ databases">
        <title>Bird 10,000 Genomes (B10K) Project - Family phase.</title>
        <authorList>
            <person name="Zhang G."/>
        </authorList>
    </citation>
    <scope>NUCLEOTIDE SEQUENCE [LARGE SCALE GENOMIC DNA]</scope>
    <source>
        <strain evidence="9">B10K-MSB-42743</strain>
        <tissue evidence="9">Heart</tissue>
    </source>
</reference>
<evidence type="ECO:0000256" key="5">
    <source>
        <dbReference type="ARBA" id="ARBA00023157"/>
    </source>
</evidence>
<sequence length="168" mass="18254">RCAGRVEVKHEGQWGTVCCFDFEWDTDAASVVCRQLGCGAAARTTIYTLFGAGAGQIWLHPNFCRGHERALHDCSHMGWGHHDYDHDTDVEVTCSGEGLCDHAGDQHAAPSCPVSTSDGDAGELCLVNGVGPCEGRVEVKLRGQWRTIADDEWDMEDTEVVCQQLSCG</sequence>
<dbReference type="Proteomes" id="UP000545332">
    <property type="component" value="Unassembled WGS sequence"/>
</dbReference>
<keyword evidence="5 7" id="KW-1015">Disulfide bond</keyword>
<name>A0A7K4K8H4_9AVES</name>
<keyword evidence="6" id="KW-0325">Glycoprotein</keyword>